<feature type="transmembrane region" description="Helical" evidence="1">
    <location>
        <begin position="184"/>
        <end position="211"/>
    </location>
</feature>
<feature type="transmembrane region" description="Helical" evidence="1">
    <location>
        <begin position="223"/>
        <end position="243"/>
    </location>
</feature>
<dbReference type="OrthoDB" id="652386at2"/>
<proteinExistence type="predicted"/>
<evidence type="ECO:0000256" key="1">
    <source>
        <dbReference type="SAM" id="Phobius"/>
    </source>
</evidence>
<feature type="transmembrane region" description="Helical" evidence="1">
    <location>
        <begin position="302"/>
        <end position="328"/>
    </location>
</feature>
<feature type="transmembrane region" description="Helical" evidence="1">
    <location>
        <begin position="155"/>
        <end position="172"/>
    </location>
</feature>
<organism evidence="2 3">
    <name type="scientific">Rhizosphaericola mali</name>
    <dbReference type="NCBI Taxonomy" id="2545455"/>
    <lineage>
        <taxon>Bacteria</taxon>
        <taxon>Pseudomonadati</taxon>
        <taxon>Bacteroidota</taxon>
        <taxon>Chitinophagia</taxon>
        <taxon>Chitinophagales</taxon>
        <taxon>Chitinophagaceae</taxon>
        <taxon>Rhizosphaericola</taxon>
    </lineage>
</organism>
<dbReference type="RefSeq" id="WP_131331717.1">
    <property type="nucleotide sequence ID" value="NZ_CP044016.1"/>
</dbReference>
<sequence>MSCAFFFRILIGITYGYLYSHIKSDLSDTWKFFLHAKDQIGIFQEHPLSFFTYDIIDHHIYSGSLTKDLFKQDQSFFNDLHDILFIRVVILFNFLSGNRYYANVILFNIWTIWGSINMGKWLLNYLPSNKRIIIFFLFLFPSFLFWNCGVHRDGLAFWVLSTILLSTHNLLSKDYSLISIWRSLFLFIQIVFLLVFKIYWVILLVPFLTLFYFVEKRKLKNSILIFSLFTVGGILFFALSIYFPNSFKLSEKLAEKQYAFLSEVHGTIKLQLPYLTSSILSYFAILPSSLRNLILTPSFKDWFSSVGILALFGQAFFWSFILLALVFPKRNWKSIINTPVVVFFLFFSLSNMLLIGITIPYLSALIRYIVNFQTFILIILGYIIDWYKIADLRIFKNININKFAKK</sequence>
<keyword evidence="1" id="KW-0472">Membrane</keyword>
<name>A0A5P2GBZ3_9BACT</name>
<dbReference type="KEGG" id="arac:E0W69_019435"/>
<evidence type="ECO:0000313" key="2">
    <source>
        <dbReference type="EMBL" id="QES90733.1"/>
    </source>
</evidence>
<keyword evidence="1" id="KW-1133">Transmembrane helix</keyword>
<feature type="transmembrane region" description="Helical" evidence="1">
    <location>
        <begin position="100"/>
        <end position="119"/>
    </location>
</feature>
<feature type="transmembrane region" description="Helical" evidence="1">
    <location>
        <begin position="368"/>
        <end position="387"/>
    </location>
</feature>
<feature type="transmembrane region" description="Helical" evidence="1">
    <location>
        <begin position="340"/>
        <end position="362"/>
    </location>
</feature>
<evidence type="ECO:0000313" key="3">
    <source>
        <dbReference type="Proteomes" id="UP000292424"/>
    </source>
</evidence>
<feature type="transmembrane region" description="Helical" evidence="1">
    <location>
        <begin position="131"/>
        <end position="149"/>
    </location>
</feature>
<gene>
    <name evidence="2" type="ORF">E0W69_019435</name>
</gene>
<dbReference type="AlphaFoldDB" id="A0A5P2GBZ3"/>
<dbReference type="Proteomes" id="UP000292424">
    <property type="component" value="Chromosome"/>
</dbReference>
<dbReference type="EMBL" id="CP044016">
    <property type="protein sequence ID" value="QES90733.1"/>
    <property type="molecule type" value="Genomic_DNA"/>
</dbReference>
<keyword evidence="1" id="KW-0812">Transmembrane</keyword>
<keyword evidence="3" id="KW-1185">Reference proteome</keyword>
<protein>
    <submittedName>
        <fullName evidence="2">Uncharacterized protein</fullName>
    </submittedName>
</protein>
<reference evidence="2 3" key="1">
    <citation type="submission" date="2019-09" db="EMBL/GenBank/DDBJ databases">
        <title>Complete genome sequence of Arachidicoccus sp. B3-10 isolated from apple orchard soil.</title>
        <authorList>
            <person name="Kim H.S."/>
            <person name="Han K.-I."/>
            <person name="Suh M.K."/>
            <person name="Lee K.C."/>
            <person name="Eom M.K."/>
            <person name="Kim J.-S."/>
            <person name="Kang S.W."/>
            <person name="Sin Y."/>
            <person name="Lee J.-S."/>
        </authorList>
    </citation>
    <scope>NUCLEOTIDE SEQUENCE [LARGE SCALE GENOMIC DNA]</scope>
    <source>
        <strain evidence="2 3">B3-10</strain>
    </source>
</reference>
<accession>A0A5P2GBZ3</accession>